<proteinExistence type="predicted"/>
<dbReference type="PANTHER" id="PTHR11079">
    <property type="entry name" value="CYTOSINE DEAMINASE FAMILY MEMBER"/>
    <property type="match status" value="1"/>
</dbReference>
<accession>A0A1B8AU70</accession>
<evidence type="ECO:0000256" key="1">
    <source>
        <dbReference type="ARBA" id="ARBA00022801"/>
    </source>
</evidence>
<feature type="region of interest" description="Disordered" evidence="2">
    <location>
        <begin position="255"/>
        <end position="298"/>
    </location>
</feature>
<dbReference type="Gene3D" id="3.40.140.10">
    <property type="entry name" value="Cytidine Deaminase, domain 2"/>
    <property type="match status" value="1"/>
</dbReference>
<feature type="region of interest" description="Disordered" evidence="2">
    <location>
        <begin position="367"/>
        <end position="390"/>
    </location>
</feature>
<comment type="caution">
    <text evidence="4">The sequence shown here is derived from an EMBL/GenBank/DDBJ whole genome shotgun (WGS) entry which is preliminary data.</text>
</comment>
<evidence type="ECO:0000256" key="2">
    <source>
        <dbReference type="SAM" id="MobiDB-lite"/>
    </source>
</evidence>
<reference evidence="4 5" key="1">
    <citation type="submission" date="2016-06" db="EMBL/GenBank/DDBJ databases">
        <title>Living apart together: crosstalk between the core and supernumerary genomes in a fungal plant pathogen.</title>
        <authorList>
            <person name="Vanheule A."/>
            <person name="Audenaert K."/>
            <person name="Warris S."/>
            <person name="Van De Geest H."/>
            <person name="Schijlen E."/>
            <person name="Hofte M."/>
            <person name="De Saeger S."/>
            <person name="Haesaert G."/>
            <person name="Waalwijk C."/>
            <person name="Van Der Lee T."/>
        </authorList>
    </citation>
    <scope>NUCLEOTIDE SEQUENCE [LARGE SCALE GENOMIC DNA]</scope>
    <source>
        <strain evidence="4 5">2516</strain>
    </source>
</reference>
<dbReference type="Proteomes" id="UP000091967">
    <property type="component" value="Unassembled WGS sequence"/>
</dbReference>
<evidence type="ECO:0000313" key="4">
    <source>
        <dbReference type="EMBL" id="OBS24083.1"/>
    </source>
</evidence>
<dbReference type="Pfam" id="PF00383">
    <property type="entry name" value="dCMP_cyt_deam_1"/>
    <property type="match status" value="2"/>
</dbReference>
<dbReference type="GO" id="GO:0046872">
    <property type="term" value="F:metal ion binding"/>
    <property type="evidence" value="ECO:0007669"/>
    <property type="project" value="UniProtKB-KW"/>
</dbReference>
<keyword evidence="5" id="KW-1185">Reference proteome</keyword>
<feature type="domain" description="CMP/dCMP-type deaminase" evidence="3">
    <location>
        <begin position="187"/>
        <end position="356"/>
    </location>
</feature>
<dbReference type="GO" id="GO:0002100">
    <property type="term" value="P:tRNA wobble adenosine to inosine editing"/>
    <property type="evidence" value="ECO:0007669"/>
    <property type="project" value="InterPro"/>
</dbReference>
<feature type="compositionally biased region" description="Basic and acidic residues" evidence="2">
    <location>
        <begin position="64"/>
        <end position="73"/>
    </location>
</feature>
<dbReference type="GO" id="GO:0005634">
    <property type="term" value="C:nucleus"/>
    <property type="evidence" value="ECO:0007669"/>
    <property type="project" value="TreeGrafter"/>
</dbReference>
<dbReference type="OrthoDB" id="1701769at2759"/>
<dbReference type="STRING" id="36050.A0A1B8AU70"/>
<feature type="compositionally biased region" description="Polar residues" evidence="2">
    <location>
        <begin position="266"/>
        <end position="279"/>
    </location>
</feature>
<feature type="compositionally biased region" description="Basic and acidic residues" evidence="2">
    <location>
        <begin position="483"/>
        <end position="497"/>
    </location>
</feature>
<dbReference type="InterPro" id="IPR016193">
    <property type="entry name" value="Cytidine_deaminase-like"/>
</dbReference>
<dbReference type="AlphaFoldDB" id="A0A1B8AU70"/>
<dbReference type="GO" id="GO:0052717">
    <property type="term" value="F:tRNA-specific adenosine-34 deaminase activity"/>
    <property type="evidence" value="ECO:0007669"/>
    <property type="project" value="UniProtKB-EC"/>
</dbReference>
<dbReference type="EMBL" id="LYXU01000002">
    <property type="protein sequence ID" value="OBS24083.1"/>
    <property type="molecule type" value="Genomic_DNA"/>
</dbReference>
<evidence type="ECO:0000313" key="5">
    <source>
        <dbReference type="Proteomes" id="UP000091967"/>
    </source>
</evidence>
<dbReference type="PROSITE" id="PS51747">
    <property type="entry name" value="CYT_DCMP_DEAMINASES_2"/>
    <property type="match status" value="1"/>
</dbReference>
<feature type="region of interest" description="Disordered" evidence="2">
    <location>
        <begin position="27"/>
        <end position="118"/>
    </location>
</feature>
<feature type="region of interest" description="Disordered" evidence="2">
    <location>
        <begin position="452"/>
        <end position="497"/>
    </location>
</feature>
<dbReference type="OMA" id="AMHMKFT"/>
<dbReference type="PANTHER" id="PTHR11079:SF149">
    <property type="entry name" value="TRNA-SPECIFIC ADENOSINE DEAMINASE 2"/>
    <property type="match status" value="1"/>
</dbReference>
<gene>
    <name evidence="4" type="ORF">FPOA_04631</name>
</gene>
<organism evidence="4 5">
    <name type="scientific">Fusarium poae</name>
    <dbReference type="NCBI Taxonomy" id="36050"/>
    <lineage>
        <taxon>Eukaryota</taxon>
        <taxon>Fungi</taxon>
        <taxon>Dikarya</taxon>
        <taxon>Ascomycota</taxon>
        <taxon>Pezizomycotina</taxon>
        <taxon>Sordariomycetes</taxon>
        <taxon>Hypocreomycetidae</taxon>
        <taxon>Hypocreales</taxon>
        <taxon>Nectriaceae</taxon>
        <taxon>Fusarium</taxon>
    </lineage>
</organism>
<name>A0A1B8AU70_FUSPO</name>
<evidence type="ECO:0000259" key="3">
    <source>
        <dbReference type="PROSITE" id="PS51747"/>
    </source>
</evidence>
<dbReference type="GO" id="GO:0005737">
    <property type="term" value="C:cytoplasm"/>
    <property type="evidence" value="ECO:0007669"/>
    <property type="project" value="TreeGrafter"/>
</dbReference>
<dbReference type="CDD" id="cd01285">
    <property type="entry name" value="nucleoside_deaminase"/>
    <property type="match status" value="1"/>
</dbReference>
<dbReference type="InterPro" id="IPR002125">
    <property type="entry name" value="CMP_dCMP_dom"/>
</dbReference>
<feature type="compositionally biased region" description="Polar residues" evidence="2">
    <location>
        <begin position="52"/>
        <end position="63"/>
    </location>
</feature>
<protein>
    <recommendedName>
        <fullName evidence="3">CMP/dCMP-type deaminase domain-containing protein</fullName>
    </recommendedName>
</protein>
<dbReference type="SUPFAM" id="SSF53927">
    <property type="entry name" value="Cytidine deaminase-like"/>
    <property type="match status" value="1"/>
</dbReference>
<feature type="compositionally biased region" description="Low complexity" evidence="2">
    <location>
        <begin position="33"/>
        <end position="51"/>
    </location>
</feature>
<feature type="compositionally biased region" description="Polar residues" evidence="2">
    <location>
        <begin position="74"/>
        <end position="118"/>
    </location>
</feature>
<sequence>MGVFQSLGLSPAKKAGAKAIRRLFGRVMPGEGDSVTASASTSASASASDTDQTGMGNASNGSNHRQEISKDNNEPQPKSNTDFSSSPSALKSQTNTTTTDYPQQQEDLQTTATRATASSMQSFKNRLTQYGDADKENQPPGVSQLPESLARLELQDDKSISTSPKPTTSVIPLEPIFTDPAVVAERAMHMKFTEAALDMARLALQTNETPVGCVLVHDGRIIARGMNATNVTRNGTRHAEFMALGALLSYPPKDGPRTTFLKPKAENQSEAASETSSIDSGPPDEGNEDGAKGHLYPYGQKCHPDARVDRSIVRESILYVTVEPCVMCASLLRQLGIKKVYFGAVNDKFGGTGGVFSIHANSLPVSADGQTASAHPTPKPAQLPDGSGTLGVSYPPGGGDGGNIEPGYEIEGGWGRDEAVGLLRRFYVQENGRAPVPRKKEGRAARLAAMLEGEGNGEETPNSEITTPVPEADSIDLPTSTETLKEQVEPLADRTNV</sequence>
<keyword evidence="1" id="KW-0378">Hydrolase</keyword>